<evidence type="ECO:0000256" key="3">
    <source>
        <dbReference type="ARBA" id="ARBA00022630"/>
    </source>
</evidence>
<organism evidence="6 7">
    <name type="scientific">Paenibacillus agaridevorans</name>
    <dbReference type="NCBI Taxonomy" id="171404"/>
    <lineage>
        <taxon>Bacteria</taxon>
        <taxon>Bacillati</taxon>
        <taxon>Bacillota</taxon>
        <taxon>Bacilli</taxon>
        <taxon>Bacillales</taxon>
        <taxon>Paenibacillaceae</taxon>
        <taxon>Paenibacillus</taxon>
    </lineage>
</organism>
<proteinExistence type="predicted"/>
<dbReference type="PANTHER" id="PTHR48105">
    <property type="entry name" value="THIOREDOXIN REDUCTASE 1-RELATED-RELATED"/>
    <property type="match status" value="1"/>
</dbReference>
<dbReference type="InterPro" id="IPR036188">
    <property type="entry name" value="FAD/NAD-bd_sf"/>
</dbReference>
<dbReference type="SUPFAM" id="SSF51905">
    <property type="entry name" value="FAD/NAD(P)-binding domain"/>
    <property type="match status" value="1"/>
</dbReference>
<keyword evidence="7" id="KW-1185">Reference proteome</keyword>
<dbReference type="PRINTS" id="PR00368">
    <property type="entry name" value="FADPNR"/>
</dbReference>
<dbReference type="InterPro" id="IPR023753">
    <property type="entry name" value="FAD/NAD-binding_dom"/>
</dbReference>
<comment type="cofactor">
    <cofactor evidence="1">
        <name>FAD</name>
        <dbReference type="ChEBI" id="CHEBI:57692"/>
    </cofactor>
</comment>
<protein>
    <submittedName>
        <fullName evidence="6">Putative pyridine nucleotide-disulfide oxidoreductase</fullName>
    </submittedName>
</protein>
<accession>A0A2R5EYL5</accession>
<evidence type="ECO:0000259" key="5">
    <source>
        <dbReference type="Pfam" id="PF07992"/>
    </source>
</evidence>
<feature type="domain" description="FAD/NAD(P)-binding" evidence="5">
    <location>
        <begin position="48"/>
        <end position="236"/>
    </location>
</feature>
<dbReference type="Proteomes" id="UP000245202">
    <property type="component" value="Unassembled WGS sequence"/>
</dbReference>
<evidence type="ECO:0000313" key="7">
    <source>
        <dbReference type="Proteomes" id="UP000245202"/>
    </source>
</evidence>
<keyword evidence="3" id="KW-0285">Flavoprotein</keyword>
<dbReference type="AlphaFoldDB" id="A0A2R5EYL5"/>
<dbReference type="EMBL" id="BDQX01000423">
    <property type="protein sequence ID" value="GBG11637.1"/>
    <property type="molecule type" value="Genomic_DNA"/>
</dbReference>
<evidence type="ECO:0000313" key="6">
    <source>
        <dbReference type="EMBL" id="GBG11637.1"/>
    </source>
</evidence>
<comment type="subunit">
    <text evidence="2">Homodimer.</text>
</comment>
<reference evidence="6 7" key="1">
    <citation type="submission" date="2017-08" db="EMBL/GenBank/DDBJ databases">
        <title>Substantial Increase in Enzyme Production by Combined Drug-Resistance Mutations in Paenibacillus agaridevorans.</title>
        <authorList>
            <person name="Tanaka Y."/>
            <person name="Funane K."/>
            <person name="Hosaka T."/>
            <person name="Shiwa Y."/>
            <person name="Fujita N."/>
            <person name="Miyazaki T."/>
            <person name="Yoshikawa H."/>
            <person name="Murakami K."/>
            <person name="Kasahara K."/>
            <person name="Inaoka T."/>
            <person name="Hiraga Y."/>
            <person name="Ochi K."/>
        </authorList>
    </citation>
    <scope>NUCLEOTIDE SEQUENCE [LARGE SCALE GENOMIC DNA]</scope>
    <source>
        <strain evidence="6 7">T-3040</strain>
    </source>
</reference>
<dbReference type="Pfam" id="PF07992">
    <property type="entry name" value="Pyr_redox_2"/>
    <property type="match status" value="1"/>
</dbReference>
<evidence type="ECO:0000256" key="4">
    <source>
        <dbReference type="ARBA" id="ARBA00023002"/>
    </source>
</evidence>
<sequence length="256" mass="27422">MTRDGATPQELRVLARRDLARYPSVWPVDRRIEAVAPLDGSGFLLRDRGGATYRARKLLLATGLKETLPKITGVTEFYGSSLFNCPYCDGWELRDGPLVVIAEGSNAFSLARLAYQWSRDLLVCTNGSSRSLGRLEAQALSGRGVVVTEKKIAELVGDNGKLRAVRFHDGTEAKRSGGFISPYWRQAAPFGEMLGCRINGQGGIETDNLGRTSIPGVYAAGDTSVIAPAQTSIAAGEGSRAAIGINSDLVREDFGG</sequence>
<name>A0A2R5EYL5_9BACL</name>
<dbReference type="PRINTS" id="PR00469">
    <property type="entry name" value="PNDRDTASEII"/>
</dbReference>
<keyword evidence="4" id="KW-0560">Oxidoreductase</keyword>
<dbReference type="GO" id="GO:0016491">
    <property type="term" value="F:oxidoreductase activity"/>
    <property type="evidence" value="ECO:0007669"/>
    <property type="project" value="UniProtKB-KW"/>
</dbReference>
<evidence type="ECO:0000256" key="1">
    <source>
        <dbReference type="ARBA" id="ARBA00001974"/>
    </source>
</evidence>
<comment type="caution">
    <text evidence="6">The sequence shown here is derived from an EMBL/GenBank/DDBJ whole genome shotgun (WGS) entry which is preliminary data.</text>
</comment>
<evidence type="ECO:0000256" key="2">
    <source>
        <dbReference type="ARBA" id="ARBA00011738"/>
    </source>
</evidence>
<dbReference type="InterPro" id="IPR050097">
    <property type="entry name" value="Ferredoxin-NADP_redctase_2"/>
</dbReference>
<gene>
    <name evidence="6" type="ORF">PAT3040_06468</name>
</gene>
<dbReference type="Gene3D" id="3.50.50.60">
    <property type="entry name" value="FAD/NAD(P)-binding domain"/>
    <property type="match status" value="2"/>
</dbReference>